<evidence type="ECO:0000313" key="8">
    <source>
        <dbReference type="EMBL" id="PCE63331.1"/>
    </source>
</evidence>
<dbReference type="InterPro" id="IPR044139">
    <property type="entry name" value="CysN_NoDQ_III"/>
</dbReference>
<sequence>MEVLKLATAGSVDDGKSTLIGRLLYDTQSLTDDKLEAIRKTSEQRGYDYLDFSLATDGLVAEREQGITIDVAHIYFSTPSRSYIIADTPGHVEYTRNMVTGASNAKAAIVLIDARKGVVEQTYRHFFINALLRVKDVVVAVNKMDLVDFDQQAFENIKSTFQELVNKHGFEGQRITFIPISALRGDNVVERSTEMPWYQGPSILDLLEDIPVVQNDDAAQFRFPVQTVIRPKTDGYHDFRGYAGKVYGSAIAVGDAISVLPWGTTSKVKAIHYYDSQYNEAAVGSSVTLELEDDINIARGDMLVKLGEAPAQEKRLKATVCWMDRNPLRSGSKYLVQHNTSKILAKIGSVDTVLATDFSENSSADGLNLNQIGEVSLQLAKPVFADSYAQNKHNGSFILIDPQTHTTAGVGFVQ</sequence>
<dbReference type="GO" id="GO:0005524">
    <property type="term" value="F:ATP binding"/>
    <property type="evidence" value="ECO:0007669"/>
    <property type="project" value="UniProtKB-KW"/>
</dbReference>
<keyword evidence="6" id="KW-0342">GTP-binding</keyword>
<protein>
    <recommendedName>
        <fullName evidence="1">sulfate adenylyltransferase</fullName>
        <ecNumber evidence="1">2.7.7.4</ecNumber>
    </recommendedName>
</protein>
<keyword evidence="2 8" id="KW-0808">Transferase</keyword>
<reference evidence="8 9" key="1">
    <citation type="submission" date="2017-04" db="EMBL/GenBank/DDBJ databases">
        <title>A new member of the family Flavobacteriaceae isolated from ascidians.</title>
        <authorList>
            <person name="Chen L."/>
        </authorList>
    </citation>
    <scope>NUCLEOTIDE SEQUENCE [LARGE SCALE GENOMIC DNA]</scope>
    <source>
        <strain evidence="8 9">HQA918</strain>
    </source>
</reference>
<dbReference type="InterPro" id="IPR031157">
    <property type="entry name" value="G_TR_CS"/>
</dbReference>
<dbReference type="EC" id="2.7.7.4" evidence="1"/>
<keyword evidence="5" id="KW-0067">ATP-binding</keyword>
<comment type="caution">
    <text evidence="8">The sequence shown here is derived from an EMBL/GenBank/DDBJ whole genome shotgun (WGS) entry which is preliminary data.</text>
</comment>
<dbReference type="InterPro" id="IPR044138">
    <property type="entry name" value="CysN_II"/>
</dbReference>
<dbReference type="AlphaFoldDB" id="A0A2A4G4H3"/>
<dbReference type="OrthoDB" id="9804504at2"/>
<dbReference type="InterPro" id="IPR009001">
    <property type="entry name" value="Transl_elong_EF1A/Init_IF2_C"/>
</dbReference>
<dbReference type="RefSeq" id="WP_097443286.1">
    <property type="nucleotide sequence ID" value="NZ_NBWU01000005.1"/>
</dbReference>
<evidence type="ECO:0000256" key="5">
    <source>
        <dbReference type="ARBA" id="ARBA00022840"/>
    </source>
</evidence>
<keyword evidence="4" id="KW-0547">Nucleotide-binding</keyword>
<dbReference type="GO" id="GO:0004781">
    <property type="term" value="F:sulfate adenylyltransferase (ATP) activity"/>
    <property type="evidence" value="ECO:0007669"/>
    <property type="project" value="UniProtKB-EC"/>
</dbReference>
<dbReference type="EMBL" id="NBWU01000005">
    <property type="protein sequence ID" value="PCE63331.1"/>
    <property type="molecule type" value="Genomic_DNA"/>
</dbReference>
<gene>
    <name evidence="8" type="ORF">B7P33_14020</name>
</gene>
<keyword evidence="3 8" id="KW-0548">Nucleotidyltransferase</keyword>
<dbReference type="CDD" id="cd04095">
    <property type="entry name" value="CysN_NoDQ_III"/>
    <property type="match status" value="1"/>
</dbReference>
<dbReference type="Pfam" id="PF22594">
    <property type="entry name" value="GTP-eEF1A_C"/>
    <property type="match status" value="1"/>
</dbReference>
<dbReference type="CDD" id="cd03695">
    <property type="entry name" value="CysN_NodQ_II"/>
    <property type="match status" value="1"/>
</dbReference>
<accession>A0A2A4G4H3</accession>
<evidence type="ECO:0000256" key="2">
    <source>
        <dbReference type="ARBA" id="ARBA00022679"/>
    </source>
</evidence>
<evidence type="ECO:0000256" key="3">
    <source>
        <dbReference type="ARBA" id="ARBA00022695"/>
    </source>
</evidence>
<feature type="domain" description="Tr-type G" evidence="7">
    <location>
        <begin position="1"/>
        <end position="216"/>
    </location>
</feature>
<dbReference type="InterPro" id="IPR050100">
    <property type="entry name" value="TRAFAC_GTPase_members"/>
</dbReference>
<dbReference type="PANTHER" id="PTHR23115">
    <property type="entry name" value="TRANSLATION FACTOR"/>
    <property type="match status" value="1"/>
</dbReference>
<dbReference type="InterPro" id="IPR054696">
    <property type="entry name" value="GTP-eEF1A_C"/>
</dbReference>
<organism evidence="8 9">
    <name type="scientific">Sediminicola luteus</name>
    <dbReference type="NCBI Taxonomy" id="319238"/>
    <lineage>
        <taxon>Bacteria</taxon>
        <taxon>Pseudomonadati</taxon>
        <taxon>Bacteroidota</taxon>
        <taxon>Flavobacteriia</taxon>
        <taxon>Flavobacteriales</taxon>
        <taxon>Flavobacteriaceae</taxon>
        <taxon>Sediminicola</taxon>
    </lineage>
</organism>
<dbReference type="GO" id="GO:0003924">
    <property type="term" value="F:GTPase activity"/>
    <property type="evidence" value="ECO:0007669"/>
    <property type="project" value="InterPro"/>
</dbReference>
<dbReference type="InterPro" id="IPR011779">
    <property type="entry name" value="SO4_adenylTrfase_lsu"/>
</dbReference>
<dbReference type="SUPFAM" id="SSF52540">
    <property type="entry name" value="P-loop containing nucleoside triphosphate hydrolases"/>
    <property type="match status" value="1"/>
</dbReference>
<dbReference type="Proteomes" id="UP000219559">
    <property type="component" value="Unassembled WGS sequence"/>
</dbReference>
<dbReference type="InterPro" id="IPR041757">
    <property type="entry name" value="CysN_GTP-bd"/>
</dbReference>
<dbReference type="Gene3D" id="3.40.50.300">
    <property type="entry name" value="P-loop containing nucleotide triphosphate hydrolases"/>
    <property type="match status" value="1"/>
</dbReference>
<dbReference type="FunFam" id="3.40.50.300:FF:000119">
    <property type="entry name" value="Sulfate adenylyltransferase subunit 1"/>
    <property type="match status" value="1"/>
</dbReference>
<dbReference type="GO" id="GO:0006790">
    <property type="term" value="P:sulfur compound metabolic process"/>
    <property type="evidence" value="ECO:0007669"/>
    <property type="project" value="InterPro"/>
</dbReference>
<evidence type="ECO:0000256" key="6">
    <source>
        <dbReference type="ARBA" id="ARBA00023134"/>
    </source>
</evidence>
<dbReference type="SUPFAM" id="SSF50465">
    <property type="entry name" value="EF-Tu/eEF-1alpha/eIF2-gamma C-terminal domain"/>
    <property type="match status" value="1"/>
</dbReference>
<proteinExistence type="predicted"/>
<dbReference type="PROSITE" id="PS51722">
    <property type="entry name" value="G_TR_2"/>
    <property type="match status" value="1"/>
</dbReference>
<dbReference type="InterPro" id="IPR000795">
    <property type="entry name" value="T_Tr_GTP-bd_dom"/>
</dbReference>
<keyword evidence="9" id="KW-1185">Reference proteome</keyword>
<dbReference type="InterPro" id="IPR009000">
    <property type="entry name" value="Transl_B-barrel_sf"/>
</dbReference>
<dbReference type="GO" id="GO:0005525">
    <property type="term" value="F:GTP binding"/>
    <property type="evidence" value="ECO:0007669"/>
    <property type="project" value="UniProtKB-KW"/>
</dbReference>
<dbReference type="NCBIfam" id="TIGR02034">
    <property type="entry name" value="CysN"/>
    <property type="match status" value="1"/>
</dbReference>
<evidence type="ECO:0000256" key="1">
    <source>
        <dbReference type="ARBA" id="ARBA00012391"/>
    </source>
</evidence>
<dbReference type="SUPFAM" id="SSF50447">
    <property type="entry name" value="Translation proteins"/>
    <property type="match status" value="1"/>
</dbReference>
<dbReference type="Gene3D" id="2.40.30.10">
    <property type="entry name" value="Translation factors"/>
    <property type="match status" value="2"/>
</dbReference>
<evidence type="ECO:0000259" key="7">
    <source>
        <dbReference type="PROSITE" id="PS51722"/>
    </source>
</evidence>
<evidence type="ECO:0000313" key="9">
    <source>
        <dbReference type="Proteomes" id="UP000219559"/>
    </source>
</evidence>
<dbReference type="CDD" id="cd04166">
    <property type="entry name" value="CysN_ATPS"/>
    <property type="match status" value="1"/>
</dbReference>
<dbReference type="Pfam" id="PF00009">
    <property type="entry name" value="GTP_EFTU"/>
    <property type="match status" value="1"/>
</dbReference>
<name>A0A2A4G4H3_9FLAO</name>
<dbReference type="InterPro" id="IPR027417">
    <property type="entry name" value="P-loop_NTPase"/>
</dbReference>
<dbReference type="PRINTS" id="PR00315">
    <property type="entry name" value="ELONGATNFCT"/>
</dbReference>
<dbReference type="PROSITE" id="PS00301">
    <property type="entry name" value="G_TR_1"/>
    <property type="match status" value="1"/>
</dbReference>
<evidence type="ECO:0000256" key="4">
    <source>
        <dbReference type="ARBA" id="ARBA00022741"/>
    </source>
</evidence>